<evidence type="ECO:0000256" key="8">
    <source>
        <dbReference type="SAM" id="MobiDB-lite"/>
    </source>
</evidence>
<feature type="region of interest" description="Disordered" evidence="8">
    <location>
        <begin position="212"/>
        <end position="283"/>
    </location>
</feature>
<dbReference type="InterPro" id="IPR043197">
    <property type="entry name" value="Plakin"/>
</dbReference>
<dbReference type="Pfam" id="PF00435">
    <property type="entry name" value="Spectrin"/>
    <property type="match status" value="2"/>
</dbReference>
<protein>
    <submittedName>
        <fullName evidence="11">Plectin-like</fullName>
    </submittedName>
</protein>
<dbReference type="Gene3D" id="1.20.58.1060">
    <property type="match status" value="1"/>
</dbReference>
<dbReference type="CDD" id="cd00176">
    <property type="entry name" value="SPEC"/>
    <property type="match status" value="1"/>
</dbReference>
<dbReference type="Gene3D" id="1.20.58.60">
    <property type="match status" value="3"/>
</dbReference>
<evidence type="ECO:0000256" key="3">
    <source>
        <dbReference type="ARBA" id="ARBA00022490"/>
    </source>
</evidence>
<evidence type="ECO:0000313" key="10">
    <source>
        <dbReference type="Proteomes" id="UP000695022"/>
    </source>
</evidence>
<accession>A0ABM1E7B4</accession>
<keyword evidence="5" id="KW-0677">Repeat</keyword>
<feature type="domain" description="SH3" evidence="9">
    <location>
        <begin position="573"/>
        <end position="630"/>
    </location>
</feature>
<evidence type="ECO:0000256" key="5">
    <source>
        <dbReference type="ARBA" id="ARBA00022737"/>
    </source>
</evidence>
<dbReference type="PROSITE" id="PS50002">
    <property type="entry name" value="SH3"/>
    <property type="match status" value="1"/>
</dbReference>
<dbReference type="Pfam" id="PF21019">
    <property type="entry name" value="Spectrin_3"/>
    <property type="match status" value="1"/>
</dbReference>
<evidence type="ECO:0000256" key="1">
    <source>
        <dbReference type="ARBA" id="ARBA00004496"/>
    </source>
</evidence>
<dbReference type="InterPro" id="IPR002017">
    <property type="entry name" value="Spectrin_repeat"/>
</dbReference>
<evidence type="ECO:0000313" key="11">
    <source>
        <dbReference type="RefSeq" id="XP_014668085.1"/>
    </source>
</evidence>
<keyword evidence="10" id="KW-1185">Reference proteome</keyword>
<name>A0ABM1E7B4_PRICU</name>
<dbReference type="GeneID" id="106809505"/>
<feature type="compositionally biased region" description="Basic and acidic residues" evidence="8">
    <location>
        <begin position="212"/>
        <end position="222"/>
    </location>
</feature>
<dbReference type="SMART" id="SM00150">
    <property type="entry name" value="SPEC"/>
    <property type="match status" value="3"/>
</dbReference>
<dbReference type="Pfam" id="PF17902">
    <property type="entry name" value="SH3_10"/>
    <property type="match status" value="1"/>
</dbReference>
<proteinExistence type="predicted"/>
<keyword evidence="7" id="KW-0175">Coiled coil</keyword>
<gene>
    <name evidence="11" type="primary">LOC106809505</name>
</gene>
<dbReference type="PANTHER" id="PTHR23169:SF23">
    <property type="entry name" value="SHORT STOP, ISOFORM H"/>
    <property type="match status" value="1"/>
</dbReference>
<evidence type="ECO:0000256" key="2">
    <source>
        <dbReference type="ARBA" id="ARBA00022443"/>
    </source>
</evidence>
<keyword evidence="2 6" id="KW-0728">SH3 domain</keyword>
<feature type="non-terminal residue" evidence="11">
    <location>
        <position position="975"/>
    </location>
</feature>
<dbReference type="Gene3D" id="2.30.30.40">
    <property type="entry name" value="SH3 Domains"/>
    <property type="match status" value="1"/>
</dbReference>
<sequence>MKAVRHMTASQRIDQAFTVAEQQLGVTRLLDAEGKLGATVDPAMEFGISEHLEFAEVNMLWKRLMVSTQEMELALHQEISRLEKLQQTADKVNRDTRSLGVKLHTIDKRLADDELLIPGMPLADARFHCDQLEQVLKLADDALRGIYTAIQNLREDNYDQHETLTVGAAGLHRLLLALRDRYNRGVGAHMHRNLYLTEEYVITVTRTQEIRTEVKSSTDEKSSSSSLKRGAPPARARDDVGRRAATLERSEVTRRSEVTQRSDAARMERRTPDGMDDDGETAMRNGIVDTRPYYSRVQECMRWIENKRDILEAGLWGEDLESVQRHLADHKLQYTEISDFHTEVDKCSEDKTQFSGDELYTYMQLVSQLETKYSHLMDMAIRRLTMLESVEEFLREAAIELPWIRKRQQIELARDWGDTTVDITEVARYHETLVSEIEARVVKLMDLQQQGRDIIEMNHPSSKAVQVLLHQLETEWAWLMELRLCLSTHLEKVTTFHRFFKDVHECAKVISQAAEELRTKHGVRDVTMEEGERHLQDMEAVQQRLEEYDTMVASLVQRSKTIIPLKLRKQRIGSPRHASALCNYSSDEVTFHTDDDCLLLDNSQATRWRVRNTARQEDVCPSVCFLIPPPNDEAIELAQRLQKQLEQLKSLWRDQNTKLKVQMLYTAINMVKSWDLQQFKKLGPDRREQIITALQQDLSGLMAESKGSQQRELSSLQHEVRACIEVYTHFTTTLQREGDEKGLTDVLSTLLVTLDNAERMLETRCASPLPEDSDTLREYVSEHRDLQFHMQEQQSVLDKLQIDVSTVRSLVEHSRPRQTQHPDLDKLEMGAENLQQRWHVAQVQTADRRACVEKASDDLLVYQGELPIEREWLRVMGQRVEELPRISHQPEEARTQVQQALNFYKAVLERKPVIEKLNTVGGSYITEAKMFEMRLESYEETLDEARTAGRRSATSPKHRRRVQPGYETVSADLDE</sequence>
<feature type="coiled-coil region" evidence="7">
    <location>
        <begin position="68"/>
        <end position="95"/>
    </location>
</feature>
<feature type="coiled-coil region" evidence="7">
    <location>
        <begin position="631"/>
        <end position="658"/>
    </location>
</feature>
<dbReference type="SUPFAM" id="SSF46966">
    <property type="entry name" value="Spectrin repeat"/>
    <property type="match status" value="4"/>
</dbReference>
<evidence type="ECO:0000256" key="6">
    <source>
        <dbReference type="PROSITE-ProRule" id="PRU00192"/>
    </source>
</evidence>
<dbReference type="InterPro" id="IPR001452">
    <property type="entry name" value="SH3_domain"/>
</dbReference>
<evidence type="ECO:0000256" key="7">
    <source>
        <dbReference type="SAM" id="Coils"/>
    </source>
</evidence>
<evidence type="ECO:0000259" key="9">
    <source>
        <dbReference type="PROSITE" id="PS50002"/>
    </source>
</evidence>
<feature type="compositionally biased region" description="Low complexity" evidence="8">
    <location>
        <begin position="223"/>
        <end position="234"/>
    </location>
</feature>
<keyword evidence="4" id="KW-0597">Phosphoprotein</keyword>
<reference evidence="11" key="1">
    <citation type="submission" date="2025-08" db="UniProtKB">
        <authorList>
            <consortium name="RefSeq"/>
        </authorList>
    </citation>
    <scope>IDENTIFICATION</scope>
</reference>
<evidence type="ECO:0000256" key="4">
    <source>
        <dbReference type="ARBA" id="ARBA00022553"/>
    </source>
</evidence>
<feature type="region of interest" description="Disordered" evidence="8">
    <location>
        <begin position="945"/>
        <end position="975"/>
    </location>
</feature>
<comment type="subcellular location">
    <subcellularLocation>
        <location evidence="1">Cytoplasm</location>
    </subcellularLocation>
</comment>
<organism evidence="10 11">
    <name type="scientific">Priapulus caudatus</name>
    <name type="common">Priapulid worm</name>
    <dbReference type="NCBI Taxonomy" id="37621"/>
    <lineage>
        <taxon>Eukaryota</taxon>
        <taxon>Metazoa</taxon>
        <taxon>Ecdysozoa</taxon>
        <taxon>Scalidophora</taxon>
        <taxon>Priapulida</taxon>
        <taxon>Priapulimorpha</taxon>
        <taxon>Priapulimorphida</taxon>
        <taxon>Priapulidae</taxon>
        <taxon>Priapulus</taxon>
    </lineage>
</organism>
<dbReference type="RefSeq" id="XP_014668085.1">
    <property type="nucleotide sequence ID" value="XM_014812599.1"/>
</dbReference>
<keyword evidence="3" id="KW-0963">Cytoplasm</keyword>
<dbReference type="PANTHER" id="PTHR23169">
    <property type="entry name" value="ENVOPLAKIN"/>
    <property type="match status" value="1"/>
</dbReference>
<feature type="compositionally biased region" description="Basic and acidic residues" evidence="8">
    <location>
        <begin position="235"/>
        <end position="273"/>
    </location>
</feature>
<dbReference type="Proteomes" id="UP000695022">
    <property type="component" value="Unplaced"/>
</dbReference>
<dbReference type="InterPro" id="IPR041615">
    <property type="entry name" value="Desmoplakin_SH3"/>
</dbReference>
<dbReference type="InterPro" id="IPR018159">
    <property type="entry name" value="Spectrin/alpha-actinin"/>
</dbReference>